<dbReference type="AlphaFoldDB" id="A0A8K0IXU1"/>
<evidence type="ECO:0000313" key="4">
    <source>
        <dbReference type="Proteomes" id="UP000797356"/>
    </source>
</evidence>
<keyword evidence="4" id="KW-1185">Reference proteome</keyword>
<dbReference type="PANTHER" id="PTHR33923:SF2">
    <property type="entry name" value="CALMODULIN-BINDING PROTEIN-RELATED"/>
    <property type="match status" value="1"/>
</dbReference>
<feature type="compositionally biased region" description="Polar residues" evidence="1">
    <location>
        <begin position="465"/>
        <end position="478"/>
    </location>
</feature>
<feature type="compositionally biased region" description="Low complexity" evidence="1">
    <location>
        <begin position="536"/>
        <end position="546"/>
    </location>
</feature>
<evidence type="ECO:0000256" key="1">
    <source>
        <dbReference type="SAM" id="MobiDB-lite"/>
    </source>
</evidence>
<accession>A0A8K0IXU1</accession>
<feature type="compositionally biased region" description="Polar residues" evidence="1">
    <location>
        <begin position="48"/>
        <end position="64"/>
    </location>
</feature>
<feature type="region of interest" description="Disordered" evidence="1">
    <location>
        <begin position="436"/>
        <end position="478"/>
    </location>
</feature>
<organism evidence="3 4">
    <name type="scientific">Cocos nucifera</name>
    <name type="common">Coconut palm</name>
    <dbReference type="NCBI Taxonomy" id="13894"/>
    <lineage>
        <taxon>Eukaryota</taxon>
        <taxon>Viridiplantae</taxon>
        <taxon>Streptophyta</taxon>
        <taxon>Embryophyta</taxon>
        <taxon>Tracheophyta</taxon>
        <taxon>Spermatophyta</taxon>
        <taxon>Magnoliopsida</taxon>
        <taxon>Liliopsida</taxon>
        <taxon>Arecaceae</taxon>
        <taxon>Arecoideae</taxon>
        <taxon>Cocoseae</taxon>
        <taxon>Attaleinae</taxon>
        <taxon>Cocos</taxon>
    </lineage>
</organism>
<feature type="compositionally biased region" description="Polar residues" evidence="1">
    <location>
        <begin position="570"/>
        <end position="583"/>
    </location>
</feature>
<protein>
    <submittedName>
        <fullName evidence="3">Calmodulin binding protein PICBP</fullName>
    </submittedName>
</protein>
<dbReference type="GO" id="GO:0005516">
    <property type="term" value="F:calmodulin binding"/>
    <property type="evidence" value="ECO:0007669"/>
    <property type="project" value="InterPro"/>
</dbReference>
<feature type="compositionally biased region" description="Basic and acidic residues" evidence="1">
    <location>
        <begin position="584"/>
        <end position="598"/>
    </location>
</feature>
<comment type="caution">
    <text evidence="3">The sequence shown here is derived from an EMBL/GenBank/DDBJ whole genome shotgun (WGS) entry which is preliminary data.</text>
</comment>
<feature type="region of interest" description="Disordered" evidence="1">
    <location>
        <begin position="1"/>
        <end position="70"/>
    </location>
</feature>
<feature type="compositionally biased region" description="Basic and acidic residues" evidence="1">
    <location>
        <begin position="437"/>
        <end position="456"/>
    </location>
</feature>
<dbReference type="Proteomes" id="UP000797356">
    <property type="component" value="Chromosome 16"/>
</dbReference>
<feature type="compositionally biased region" description="Basic and acidic residues" evidence="1">
    <location>
        <begin position="520"/>
        <end position="535"/>
    </location>
</feature>
<gene>
    <name evidence="3" type="ORF">COCNU_16G002490</name>
</gene>
<evidence type="ECO:0000259" key="2">
    <source>
        <dbReference type="SMART" id="SM01054"/>
    </source>
</evidence>
<reference evidence="3" key="1">
    <citation type="journal article" date="2017" name="Gigascience">
        <title>The genome draft of coconut (Cocos nucifera).</title>
        <authorList>
            <person name="Xiao Y."/>
            <person name="Xu P."/>
            <person name="Fan H."/>
            <person name="Baudouin L."/>
            <person name="Xia W."/>
            <person name="Bocs S."/>
            <person name="Xu J."/>
            <person name="Li Q."/>
            <person name="Guo A."/>
            <person name="Zhou L."/>
            <person name="Li J."/>
            <person name="Wu Y."/>
            <person name="Ma Z."/>
            <person name="Armero A."/>
            <person name="Issali A.E."/>
            <person name="Liu N."/>
            <person name="Peng M."/>
            <person name="Yang Y."/>
        </authorList>
    </citation>
    <scope>NUCLEOTIDE SEQUENCE</scope>
    <source>
        <tissue evidence="3">Spear leaf of Hainan Tall coconut</tissue>
    </source>
</reference>
<name>A0A8K0IXU1_COCNU</name>
<feature type="region of interest" description="Disordered" evidence="1">
    <location>
        <begin position="630"/>
        <end position="651"/>
    </location>
</feature>
<dbReference type="Pfam" id="PF07839">
    <property type="entry name" value="CaM_binding"/>
    <property type="match status" value="1"/>
</dbReference>
<sequence>MHKMSSATKVSDQLPNYMKPTCSSDVRKEKFKVRNHSPTTSDRIRNPRNLSNLNCSKPSTSSPDGSGLKHAKFLKRKPSLIQVRPWMKKSFGVALCPKLYVNRATCSSTLKDSKFPKALELNQGGAKAEGTSIMKVCPYTYCSLNGHRHEPLPPLKCFLSSRRNLLKTQKSMKVKGVSPFTKKGLGKDEKEVDTGQAVLSRAPSALEILMEEVATDFFVEIYAKPHKQNVKSFNCDEGSHQEKDDTKNPEVLKNLEFTGDDRVGAKCEEDDRRNLMDEIHEYSSVTSFEEDLDQNSDLSIEEMDVMMSVQKYANCDQQDEDEEGNSTSLVRKNDAELSSECQVMDGLVKESEGFAGSAIEVPFGASEMNLEEDVDTFPGNKTDCSESTDDGFGPLFRHPFENDDPGNGLSLNAKIAAVACKIPEPDVEPSYEAYEEVAERDHATASEGINSERNDVYSDDEKESSAINSGSCDDNVQDQSTDFLISQPLEAEILKENHLADPPFSKENSSGVSFLGHLEASKETEEGSATKHDLGEQAGEGEASEAVNLEANHVGIKEEDDRNEEVEDASSLSDTNLSGSNKGSTEKENGATESDHIQTEMEIKVYQHDDTTKEANILLKIHHSLNDLSDEVDKEDNLEKSQKKHQEELDETVEEQDWCEIDHVVQIKDDLEICLTGSTEGPEEDRIIITAAALSNQAPAEASGRQKAKICMVRKQRADEEDQMKEFNPRAPNFLPIEPDPEAEKVDLRHQEMDERKNAEEWMIDHALQQAVTKLAPDRKMKVALLVEAFETVMPTPMCEKAEQHTSQGFDHARPMQACS</sequence>
<feature type="domain" description="Calmodulin-binding" evidence="2">
    <location>
        <begin position="683"/>
        <end position="795"/>
    </location>
</feature>
<feature type="compositionally biased region" description="Basic and acidic residues" evidence="1">
    <location>
        <begin position="635"/>
        <end position="647"/>
    </location>
</feature>
<dbReference type="EMBL" id="CM017887">
    <property type="protein sequence ID" value="KAG1371155.1"/>
    <property type="molecule type" value="Genomic_DNA"/>
</dbReference>
<feature type="region of interest" description="Disordered" evidence="1">
    <location>
        <begin position="520"/>
        <end position="598"/>
    </location>
</feature>
<proteinExistence type="predicted"/>
<feature type="compositionally biased region" description="Polar residues" evidence="1">
    <location>
        <begin position="1"/>
        <end position="14"/>
    </location>
</feature>
<dbReference type="InterPro" id="IPR012417">
    <property type="entry name" value="CaM-bd_dom_pln"/>
</dbReference>
<dbReference type="InterPro" id="IPR044681">
    <property type="entry name" value="PICBP-like"/>
</dbReference>
<evidence type="ECO:0000313" key="3">
    <source>
        <dbReference type="EMBL" id="KAG1371155.1"/>
    </source>
</evidence>
<dbReference type="OrthoDB" id="1304871at2759"/>
<reference evidence="3" key="2">
    <citation type="submission" date="2019-07" db="EMBL/GenBank/DDBJ databases">
        <authorList>
            <person name="Yang Y."/>
            <person name="Bocs S."/>
            <person name="Baudouin L."/>
        </authorList>
    </citation>
    <scope>NUCLEOTIDE SEQUENCE</scope>
    <source>
        <tissue evidence="3">Spear leaf of Hainan Tall coconut</tissue>
    </source>
</reference>
<dbReference type="SMART" id="SM01054">
    <property type="entry name" value="CaM_binding"/>
    <property type="match status" value="1"/>
</dbReference>
<dbReference type="PANTHER" id="PTHR33923">
    <property type="entry name" value="CALMODULIN-BINDING PROTEIN-RELATED"/>
    <property type="match status" value="1"/>
</dbReference>